<evidence type="ECO:0000313" key="2">
    <source>
        <dbReference type="EMBL" id="OGK29521.1"/>
    </source>
</evidence>
<dbReference type="Gene3D" id="3.40.50.1820">
    <property type="entry name" value="alpha/beta hydrolase"/>
    <property type="match status" value="1"/>
</dbReference>
<protein>
    <recommendedName>
        <fullName evidence="1">AB hydrolase-1 domain-containing protein</fullName>
    </recommendedName>
</protein>
<proteinExistence type="predicted"/>
<dbReference type="SUPFAM" id="SSF53474">
    <property type="entry name" value="alpha/beta-Hydrolases"/>
    <property type="match status" value="1"/>
</dbReference>
<dbReference type="InterPro" id="IPR000073">
    <property type="entry name" value="AB_hydrolase_1"/>
</dbReference>
<comment type="caution">
    <text evidence="2">The sequence shown here is derived from an EMBL/GenBank/DDBJ whole genome shotgun (WGS) entry which is preliminary data.</text>
</comment>
<accession>A0A1F7HE45</accession>
<evidence type="ECO:0000259" key="1">
    <source>
        <dbReference type="Pfam" id="PF12697"/>
    </source>
</evidence>
<dbReference type="InterPro" id="IPR016129">
    <property type="entry name" value="Caspase_his_AS"/>
</dbReference>
<gene>
    <name evidence="2" type="ORF">A3D08_01155</name>
</gene>
<evidence type="ECO:0000313" key="3">
    <source>
        <dbReference type="Proteomes" id="UP000178098"/>
    </source>
</evidence>
<organism evidence="2 3">
    <name type="scientific">Candidatus Roizmanbacteria bacterium RIFCSPHIGHO2_02_FULL_43_11</name>
    <dbReference type="NCBI Taxonomy" id="1802043"/>
    <lineage>
        <taxon>Bacteria</taxon>
        <taxon>Candidatus Roizmaniibacteriota</taxon>
    </lineage>
</organism>
<dbReference type="InterPro" id="IPR029058">
    <property type="entry name" value="AB_hydrolase_fold"/>
</dbReference>
<dbReference type="AlphaFoldDB" id="A0A1F7HE45"/>
<dbReference type="EMBL" id="MFZT01000045">
    <property type="protein sequence ID" value="OGK29521.1"/>
    <property type="molecule type" value="Genomic_DNA"/>
</dbReference>
<dbReference type="Proteomes" id="UP000178098">
    <property type="component" value="Unassembled WGS sequence"/>
</dbReference>
<dbReference type="Pfam" id="PF12697">
    <property type="entry name" value="Abhydrolase_6"/>
    <property type="match status" value="1"/>
</dbReference>
<feature type="domain" description="AB hydrolase-1" evidence="1">
    <location>
        <begin position="28"/>
        <end position="229"/>
    </location>
</feature>
<name>A0A1F7HE45_9BACT</name>
<sequence length="248" mass="27537">MIDRRPFTLQESPVSGEIHGDPASKKVVVLSHGFGVFRDSRGMYTELAERLGQDRLVVLFDYVDVDEAGDTTVRPLTEQSAMLNAVLRHVRETYNVKELSIVAHSQGCLVVGLSNPDNVDKVVLNASPMAAPSQARMQETFGSREGTHIVSDGISTIKRSDGKLTYIPPEFWAETAGIHPIELYARLAERTNVYIVQAMQDHVLPNQDYSALRDIEGITYIELDGNHDFAGDAREGWLNLMVQLIEGK</sequence>
<dbReference type="PROSITE" id="PS01121">
    <property type="entry name" value="CASPASE_HIS"/>
    <property type="match status" value="1"/>
</dbReference>
<reference evidence="2 3" key="1">
    <citation type="journal article" date="2016" name="Nat. Commun.">
        <title>Thousands of microbial genomes shed light on interconnected biogeochemical processes in an aquifer system.</title>
        <authorList>
            <person name="Anantharaman K."/>
            <person name="Brown C.T."/>
            <person name="Hug L.A."/>
            <person name="Sharon I."/>
            <person name="Castelle C.J."/>
            <person name="Probst A.J."/>
            <person name="Thomas B.C."/>
            <person name="Singh A."/>
            <person name="Wilkins M.J."/>
            <person name="Karaoz U."/>
            <person name="Brodie E.L."/>
            <person name="Williams K.H."/>
            <person name="Hubbard S.S."/>
            <person name="Banfield J.F."/>
        </authorList>
    </citation>
    <scope>NUCLEOTIDE SEQUENCE [LARGE SCALE GENOMIC DNA]</scope>
</reference>